<dbReference type="EMBL" id="JAQYXL010000001">
    <property type="protein sequence ID" value="MEN3226303.1"/>
    <property type="molecule type" value="Genomic_DNA"/>
</dbReference>
<name>A0ABU9Z4U4_9HYPH</name>
<sequence length="78" mass="8520">MEPVRSEPQTLMDLALGRDTPACPKYQRTPKDPCNIVVIRPGGNPTADMTGSIGHAKTWQSNGGPRCKTICRFTGTQY</sequence>
<organism evidence="1 2">
    <name type="scientific">Methylorubrum rhodesianum</name>
    <dbReference type="NCBI Taxonomy" id="29427"/>
    <lineage>
        <taxon>Bacteria</taxon>
        <taxon>Pseudomonadati</taxon>
        <taxon>Pseudomonadota</taxon>
        <taxon>Alphaproteobacteria</taxon>
        <taxon>Hyphomicrobiales</taxon>
        <taxon>Methylobacteriaceae</taxon>
        <taxon>Methylorubrum</taxon>
    </lineage>
</organism>
<protein>
    <submittedName>
        <fullName evidence="1">Uncharacterized protein</fullName>
    </submittedName>
</protein>
<evidence type="ECO:0000313" key="2">
    <source>
        <dbReference type="Proteomes" id="UP001404845"/>
    </source>
</evidence>
<dbReference type="Proteomes" id="UP001404845">
    <property type="component" value="Unassembled WGS sequence"/>
</dbReference>
<accession>A0ABU9Z4U4</accession>
<comment type="caution">
    <text evidence="1">The sequence shown here is derived from an EMBL/GenBank/DDBJ whole genome shotgun (WGS) entry which is preliminary data.</text>
</comment>
<reference evidence="1 2" key="1">
    <citation type="journal article" date="2023" name="PLoS ONE">
        <title>Complete genome assembly of Hawai'i environmental nontuberculous mycobacteria reveals unexpected co-isolation with methylobacteria.</title>
        <authorList>
            <person name="Hendrix J."/>
            <person name="Epperson L.E."/>
            <person name="Tong E.I."/>
            <person name="Chan Y.L."/>
            <person name="Hasan N.A."/>
            <person name="Dawrs S.N."/>
            <person name="Norton G.J."/>
            <person name="Virdi R."/>
            <person name="Crooks J.L."/>
            <person name="Chan E.D."/>
            <person name="Honda J.R."/>
            <person name="Strong M."/>
        </authorList>
    </citation>
    <scope>NUCLEOTIDE SEQUENCE [LARGE SCALE GENOMIC DNA]</scope>
    <source>
        <strain evidence="1 2">NJH_HI01</strain>
    </source>
</reference>
<evidence type="ECO:0000313" key="1">
    <source>
        <dbReference type="EMBL" id="MEN3226303.1"/>
    </source>
</evidence>
<dbReference type="RefSeq" id="WP_345972279.1">
    <property type="nucleotide sequence ID" value="NZ_JAQYXL010000001.1"/>
</dbReference>
<gene>
    <name evidence="1" type="ORF">PUR21_01215</name>
</gene>
<proteinExistence type="predicted"/>
<keyword evidence="2" id="KW-1185">Reference proteome</keyword>